<keyword evidence="13" id="KW-1185">Reference proteome</keyword>
<dbReference type="EC" id="2.4.1.102" evidence="12"/>
<keyword evidence="7 11" id="KW-1133">Transmembrane helix</keyword>
<evidence type="ECO:0000256" key="2">
    <source>
        <dbReference type="ARBA" id="ARBA00004922"/>
    </source>
</evidence>
<evidence type="ECO:0000313" key="13">
    <source>
        <dbReference type="Proteomes" id="UP000152474"/>
    </source>
</evidence>
<evidence type="ECO:0000313" key="12">
    <source>
        <dbReference type="EMBL" id="AHC02818.1"/>
    </source>
</evidence>
<keyword evidence="9" id="KW-0325">Glycoprotein</keyword>
<name>A0A075CZK4_9BETA</name>
<dbReference type="EMBL" id="KF921519">
    <property type="protein sequence ID" value="AHC02818.1"/>
    <property type="molecule type" value="Genomic_DNA"/>
</dbReference>
<evidence type="ECO:0000256" key="11">
    <source>
        <dbReference type="SAM" id="Phobius"/>
    </source>
</evidence>
<dbReference type="GO" id="GO:0016020">
    <property type="term" value="C:membrane"/>
    <property type="evidence" value="ECO:0007669"/>
    <property type="project" value="UniProtKB-SubCell"/>
</dbReference>
<evidence type="ECO:0000256" key="5">
    <source>
        <dbReference type="ARBA" id="ARBA00022692"/>
    </source>
</evidence>
<dbReference type="Pfam" id="PF02485">
    <property type="entry name" value="Branch"/>
    <property type="match status" value="1"/>
</dbReference>
<dbReference type="KEGG" id="vg:20098546"/>
<dbReference type="GO" id="GO:0003829">
    <property type="term" value="F:beta-1,3-galactosyl-O-glycosyl-glycoprotein beta-1,6-N-acetylglucosaminyltransferase activity"/>
    <property type="evidence" value="ECO:0007669"/>
    <property type="project" value="UniProtKB-EC"/>
</dbReference>
<evidence type="ECO:0000256" key="7">
    <source>
        <dbReference type="ARBA" id="ARBA00022989"/>
    </source>
</evidence>
<feature type="transmembrane region" description="Helical" evidence="11">
    <location>
        <begin position="6"/>
        <end position="30"/>
    </location>
</feature>
<evidence type="ECO:0000256" key="10">
    <source>
        <dbReference type="ARBA" id="ARBA00038150"/>
    </source>
</evidence>
<evidence type="ECO:0000256" key="4">
    <source>
        <dbReference type="ARBA" id="ARBA00022679"/>
    </source>
</evidence>
<evidence type="ECO:0000256" key="6">
    <source>
        <dbReference type="ARBA" id="ARBA00022968"/>
    </source>
</evidence>
<organism evidence="12 13">
    <name type="scientific">Elephant endotheliotropic herpesvirus 5</name>
    <dbReference type="NCBI Taxonomy" id="768738"/>
    <lineage>
        <taxon>Viruses</taxon>
        <taxon>Duplodnaviria</taxon>
        <taxon>Heunggongvirae</taxon>
        <taxon>Peploviricota</taxon>
        <taxon>Herviviricetes</taxon>
        <taxon>Herpesvirales</taxon>
        <taxon>Orthoherpesviridae</taxon>
        <taxon>Betaherpesvirinae</taxon>
        <taxon>Proboscivirus</taxon>
    </lineage>
</organism>
<sequence length="443" mass="51385">MIVDRIMHISLKHMFFMTVVLAAVMIFIFIEKYLYLRKLRNLELVVERPAKDVNCTKILAGDPNEVRKASLKGITVEFKRRPRLTAESYVNMTEDCAAFVRDRKYFTGSLSREEAEFPIAYSIVVHHKIEMFERLLRAIYAPQNLYCVHVDRKADPMFSLAVMGIVSCFDNVFVATRLESVVYASWSRVQADLNCLQDLYGLSVKWKYVINLCGTDFPLKTNLEMVRQLKALGGRNSLETEHPSTSKMARWRKRHVVVEGMVVNTGQDKEPPPIRIPVFSGSAYFIVTRSYVSYILYDKTVREFMEWSKETYSPDEHLWATLQRLPGVPGAVPSVYKYDTSDMQAITRFVKWQYYEGDVDDGALYPPCSGVHVRSVCVFGSGDLNWILKNSHHLFANKFDEERDVFAVQCLDEYLRHKSLVHDREPYVHKHLTRFINGHKFEI</sequence>
<dbReference type="PANTHER" id="PTHR19297">
    <property type="entry name" value="GLYCOSYLTRANSFERASE 14 FAMILY MEMBER"/>
    <property type="match status" value="1"/>
</dbReference>
<evidence type="ECO:0000256" key="1">
    <source>
        <dbReference type="ARBA" id="ARBA00004606"/>
    </source>
</evidence>
<evidence type="ECO:0000256" key="3">
    <source>
        <dbReference type="ARBA" id="ARBA00022676"/>
    </source>
</evidence>
<comment type="pathway">
    <text evidence="2">Protein modification; protein glycosylation.</text>
</comment>
<keyword evidence="6" id="KW-0735">Signal-anchor</keyword>
<gene>
    <name evidence="12" type="primary">EE46</name>
</gene>
<accession>A0A075CZK4</accession>
<comment type="similarity">
    <text evidence="10">Belongs to the glycosyltransferase 14 family.</text>
</comment>
<dbReference type="GeneID" id="20098546"/>
<keyword evidence="3 12" id="KW-0328">Glycosyltransferase</keyword>
<reference evidence="12 13" key="1">
    <citation type="submission" date="2013-11" db="EMBL/GenBank/DDBJ databases">
        <title>Genome sequence of elephant endotheliotropic herpesvirus 5.</title>
        <authorList>
            <person name="Wilkie G.S."/>
            <person name="Davison A.J."/>
            <person name="Denk D."/>
            <person name="Kerr K."/>
            <person name="Redrobe S."/>
            <person name="Steinbach F."/>
            <person name="Dastjerdi A."/>
        </authorList>
    </citation>
    <scope>NUCLEOTIDE SEQUENCE [LARGE SCALE GENOMIC DNA]</scope>
    <source>
        <strain evidence="12 13">Vijay</strain>
    </source>
</reference>
<dbReference type="RefSeq" id="YP_009052068.1">
    <property type="nucleotide sequence ID" value="NC_024696.1"/>
</dbReference>
<dbReference type="InterPro" id="IPR003406">
    <property type="entry name" value="Glyco_trans_14"/>
</dbReference>
<proteinExistence type="inferred from homology"/>
<evidence type="ECO:0000256" key="8">
    <source>
        <dbReference type="ARBA" id="ARBA00023136"/>
    </source>
</evidence>
<keyword evidence="8 11" id="KW-0472">Membrane</keyword>
<dbReference type="OrthoDB" id="6783at10239"/>
<dbReference type="PANTHER" id="PTHR19297:SF96">
    <property type="entry name" value="BETA-1,3-GALACTOSYL-O-GLYCOSYL-GLYCOPROTEIN BETA-1,6-N-ACETYLGLUCOSAMINYLTRANSFERASE"/>
    <property type="match status" value="1"/>
</dbReference>
<keyword evidence="5 11" id="KW-0812">Transmembrane</keyword>
<evidence type="ECO:0000256" key="9">
    <source>
        <dbReference type="ARBA" id="ARBA00023180"/>
    </source>
</evidence>
<comment type="subcellular location">
    <subcellularLocation>
        <location evidence="1">Membrane</location>
        <topology evidence="1">Single-pass type II membrane protein</topology>
    </subcellularLocation>
</comment>
<keyword evidence="4 12" id="KW-0808">Transferase</keyword>
<protein>
    <submittedName>
        <fullName evidence="12">Beta-1,3-galactosyl-O-glycosyl-glycoprotein beta-1,6-N-acetylglucosaminyltransferase</fullName>
        <ecNumber evidence="12">2.4.1.102</ecNumber>
    </submittedName>
</protein>
<dbReference type="Proteomes" id="UP000152474">
    <property type="component" value="Segment"/>
</dbReference>